<dbReference type="AlphaFoldDB" id="A0AAV9UL71"/>
<reference evidence="1 2" key="1">
    <citation type="submission" date="2019-10" db="EMBL/GenBank/DDBJ databases">
        <authorList>
            <person name="Palmer J.M."/>
        </authorList>
    </citation>
    <scope>NUCLEOTIDE SEQUENCE [LARGE SCALE GENOMIC DNA]</scope>
    <source>
        <strain evidence="1 2">TWF696</strain>
    </source>
</reference>
<gene>
    <name evidence="1" type="ORF">TWF696_007659</name>
</gene>
<dbReference type="EMBL" id="JAVHNQ010000006">
    <property type="protein sequence ID" value="KAK6344011.1"/>
    <property type="molecule type" value="Genomic_DNA"/>
</dbReference>
<evidence type="ECO:0000313" key="1">
    <source>
        <dbReference type="EMBL" id="KAK6344011.1"/>
    </source>
</evidence>
<dbReference type="Proteomes" id="UP001375240">
    <property type="component" value="Unassembled WGS sequence"/>
</dbReference>
<comment type="caution">
    <text evidence="1">The sequence shown here is derived from an EMBL/GenBank/DDBJ whole genome shotgun (WGS) entry which is preliminary data.</text>
</comment>
<protein>
    <submittedName>
        <fullName evidence="1">Uncharacterized protein</fullName>
    </submittedName>
</protein>
<organism evidence="1 2">
    <name type="scientific">Orbilia brochopaga</name>
    <dbReference type="NCBI Taxonomy" id="3140254"/>
    <lineage>
        <taxon>Eukaryota</taxon>
        <taxon>Fungi</taxon>
        <taxon>Dikarya</taxon>
        <taxon>Ascomycota</taxon>
        <taxon>Pezizomycotina</taxon>
        <taxon>Orbiliomycetes</taxon>
        <taxon>Orbiliales</taxon>
        <taxon>Orbiliaceae</taxon>
        <taxon>Orbilia</taxon>
    </lineage>
</organism>
<evidence type="ECO:0000313" key="2">
    <source>
        <dbReference type="Proteomes" id="UP001375240"/>
    </source>
</evidence>
<proteinExistence type="predicted"/>
<name>A0AAV9UL71_9PEZI</name>
<accession>A0AAV9UL71</accession>
<keyword evidence="2" id="KW-1185">Reference proteome</keyword>
<sequence>MRMVEIVTEGLRTTNFFTDSKTNLEVELRKLGDKLEYKTSQWTNRLVKEVEMSFTTWTMLSDKDSQAEQKEKEKLNVIIEGFRPIVAEMREEVDLLLCQDDSSYEIETTEETGKEQLRGS</sequence>